<organism evidence="2">
    <name type="scientific">Anopheles marajoara</name>
    <dbReference type="NCBI Taxonomy" id="58244"/>
    <lineage>
        <taxon>Eukaryota</taxon>
        <taxon>Metazoa</taxon>
        <taxon>Ecdysozoa</taxon>
        <taxon>Arthropoda</taxon>
        <taxon>Hexapoda</taxon>
        <taxon>Insecta</taxon>
        <taxon>Pterygota</taxon>
        <taxon>Neoptera</taxon>
        <taxon>Endopterygota</taxon>
        <taxon>Diptera</taxon>
        <taxon>Nematocera</taxon>
        <taxon>Culicoidea</taxon>
        <taxon>Culicidae</taxon>
        <taxon>Anophelinae</taxon>
        <taxon>Anopheles</taxon>
    </lineage>
</organism>
<protein>
    <submittedName>
        <fullName evidence="2">Putative secreted protein</fullName>
    </submittedName>
</protein>
<dbReference type="EMBL" id="GGFJ01012160">
    <property type="protein sequence ID" value="MBW61301.1"/>
    <property type="molecule type" value="Transcribed_RNA"/>
</dbReference>
<sequence length="116" mass="13395">MNLLLFLLLSLASRRWIGGRPTLTPLVRVVHLARIVIGSMRHRYTRTIIIVIIITVRIIGRRIVARTGITLRTDCCLLFLFVLVLLECTPATERSCTRPRWPALTSTRRIYQMLAR</sequence>
<evidence type="ECO:0000313" key="2">
    <source>
        <dbReference type="EMBL" id="MBW61301.1"/>
    </source>
</evidence>
<dbReference type="AlphaFoldDB" id="A0A2M4C836"/>
<reference evidence="2" key="1">
    <citation type="submission" date="2018-01" db="EMBL/GenBank/DDBJ databases">
        <title>An insight into the sialome of Amazonian anophelines.</title>
        <authorList>
            <person name="Ribeiro J.M."/>
            <person name="Scarpassa V."/>
            <person name="Calvo E."/>
        </authorList>
    </citation>
    <scope>NUCLEOTIDE SEQUENCE</scope>
    <source>
        <tissue evidence="2">Salivary glands</tissue>
    </source>
</reference>
<name>A0A2M4C836_9DIPT</name>
<keyword evidence="1" id="KW-0732">Signal</keyword>
<evidence type="ECO:0000256" key="1">
    <source>
        <dbReference type="SAM" id="SignalP"/>
    </source>
</evidence>
<feature type="signal peptide" evidence="1">
    <location>
        <begin position="1"/>
        <end position="19"/>
    </location>
</feature>
<proteinExistence type="predicted"/>
<feature type="chain" id="PRO_5014792137" evidence="1">
    <location>
        <begin position="20"/>
        <end position="116"/>
    </location>
</feature>
<accession>A0A2M4C836</accession>